<feature type="compositionally biased region" description="Basic residues" evidence="1">
    <location>
        <begin position="1"/>
        <end position="10"/>
    </location>
</feature>
<evidence type="ECO:0000256" key="1">
    <source>
        <dbReference type="SAM" id="MobiDB-lite"/>
    </source>
</evidence>
<sequence length="252" mass="26631">MGRAARRPGPRVRADRGGERPGPGARTTSFQEWSGRLAELAPAGRFDGEIAYWQEAERVPRLPGSGSAANTAGSEDTVSVRLDGRTTAALLQSAPGAYRARVNEVLLAALGRALADWTGQDRVAVALEGHGREEAVVEGADLSRTVGWFTTVFPFAWNVSGGEGWRSAVAGSSAACGRCRTRAWATGSCAICARTRRWAGRCRTSASTTWAGRTGSTPASTPACWRTPPPPRAAPGRVLTCWMSCVVCRTNG</sequence>
<reference evidence="4" key="1">
    <citation type="journal article" date="2019" name="Int. J. Syst. Evol. Microbiol.">
        <title>The Global Catalogue of Microorganisms (GCM) 10K type strain sequencing project: providing services to taxonomists for standard genome sequencing and annotation.</title>
        <authorList>
            <consortium name="The Broad Institute Genomics Platform"/>
            <consortium name="The Broad Institute Genome Sequencing Center for Infectious Disease"/>
            <person name="Wu L."/>
            <person name="Ma J."/>
        </authorList>
    </citation>
    <scope>NUCLEOTIDE SEQUENCE [LARGE SCALE GENOMIC DNA]</scope>
    <source>
        <strain evidence="4">JCM 12607</strain>
    </source>
</reference>
<organism evidence="3 4">
    <name type="scientific">Streptomyces sanglieri</name>
    <dbReference type="NCBI Taxonomy" id="193460"/>
    <lineage>
        <taxon>Bacteria</taxon>
        <taxon>Bacillati</taxon>
        <taxon>Actinomycetota</taxon>
        <taxon>Actinomycetes</taxon>
        <taxon>Kitasatosporales</taxon>
        <taxon>Streptomycetaceae</taxon>
        <taxon>Streptomyces</taxon>
    </lineage>
</organism>
<name>A0ABW2WXK8_9ACTN</name>
<evidence type="ECO:0000313" key="4">
    <source>
        <dbReference type="Proteomes" id="UP001596915"/>
    </source>
</evidence>
<evidence type="ECO:0000259" key="2">
    <source>
        <dbReference type="Pfam" id="PF00668"/>
    </source>
</evidence>
<dbReference type="EMBL" id="JBHTGL010000008">
    <property type="protein sequence ID" value="MFD0624439.1"/>
    <property type="molecule type" value="Genomic_DNA"/>
</dbReference>
<protein>
    <submittedName>
        <fullName evidence="3">Condensation domain-containing protein</fullName>
    </submittedName>
</protein>
<proteinExistence type="predicted"/>
<evidence type="ECO:0000313" key="3">
    <source>
        <dbReference type="EMBL" id="MFD0624439.1"/>
    </source>
</evidence>
<dbReference type="SUPFAM" id="SSF52777">
    <property type="entry name" value="CoA-dependent acyltransferases"/>
    <property type="match status" value="1"/>
</dbReference>
<gene>
    <name evidence="3" type="ORF">ACFQ2K_18325</name>
</gene>
<dbReference type="Proteomes" id="UP001596915">
    <property type="component" value="Unassembled WGS sequence"/>
</dbReference>
<comment type="caution">
    <text evidence="3">The sequence shown here is derived from an EMBL/GenBank/DDBJ whole genome shotgun (WGS) entry which is preliminary data.</text>
</comment>
<feature type="region of interest" description="Disordered" evidence="1">
    <location>
        <begin position="1"/>
        <end position="29"/>
    </location>
</feature>
<dbReference type="InterPro" id="IPR001242">
    <property type="entry name" value="Condensation_dom"/>
</dbReference>
<dbReference type="Pfam" id="PF00668">
    <property type="entry name" value="Condensation"/>
    <property type="match status" value="1"/>
</dbReference>
<keyword evidence="4" id="KW-1185">Reference proteome</keyword>
<dbReference type="PANTHER" id="PTHR45398:SF1">
    <property type="entry name" value="ENZYME, PUTATIVE (JCVI)-RELATED"/>
    <property type="match status" value="1"/>
</dbReference>
<accession>A0ABW2WXK8</accession>
<dbReference type="PANTHER" id="PTHR45398">
    <property type="match status" value="1"/>
</dbReference>
<feature type="domain" description="Condensation" evidence="2">
    <location>
        <begin position="25"/>
        <end position="163"/>
    </location>
</feature>
<dbReference type="Gene3D" id="3.30.559.30">
    <property type="entry name" value="Nonribosomal peptide synthetase, condensation domain"/>
    <property type="match status" value="1"/>
</dbReference>